<dbReference type="Gene3D" id="3.50.50.60">
    <property type="entry name" value="FAD/NAD(P)-binding domain"/>
    <property type="match status" value="2"/>
</dbReference>
<dbReference type="SUPFAM" id="SSF51905">
    <property type="entry name" value="FAD/NAD(P)-binding domain"/>
    <property type="match status" value="1"/>
</dbReference>
<dbReference type="PRINTS" id="PR00419">
    <property type="entry name" value="ADXRDTASE"/>
</dbReference>
<dbReference type="PANTHER" id="PTHR42923:SF17">
    <property type="entry name" value="AMINE OXIDASE DOMAIN-CONTAINING PROTEIN"/>
    <property type="match status" value="1"/>
</dbReference>
<reference evidence="3" key="1">
    <citation type="submission" date="2021-01" db="EMBL/GenBank/DDBJ databases">
        <authorList>
            <person name="Corre E."/>
            <person name="Pelletier E."/>
            <person name="Niang G."/>
            <person name="Scheremetjew M."/>
            <person name="Finn R."/>
            <person name="Kale V."/>
            <person name="Holt S."/>
            <person name="Cochrane G."/>
            <person name="Meng A."/>
            <person name="Brown T."/>
            <person name="Cohen L."/>
        </authorList>
    </citation>
    <scope>NUCLEOTIDE SEQUENCE</scope>
    <source>
        <strain evidence="3">NIES-2562</strain>
    </source>
</reference>
<gene>
    <name evidence="3" type="ORF">PBIL07802_LOCUS29492</name>
</gene>
<accession>A0A7S3GIG9</accession>
<organism evidence="3">
    <name type="scientific">Palpitomonas bilix</name>
    <dbReference type="NCBI Taxonomy" id="652834"/>
    <lineage>
        <taxon>Eukaryota</taxon>
        <taxon>Eukaryota incertae sedis</taxon>
    </lineage>
</organism>
<keyword evidence="1" id="KW-0472">Membrane</keyword>
<feature type="transmembrane region" description="Helical" evidence="1">
    <location>
        <begin position="12"/>
        <end position="40"/>
    </location>
</feature>
<dbReference type="InterPro" id="IPR036188">
    <property type="entry name" value="FAD/NAD-bd_sf"/>
</dbReference>
<evidence type="ECO:0000256" key="1">
    <source>
        <dbReference type="SAM" id="Phobius"/>
    </source>
</evidence>
<name>A0A7S3GIG9_9EUKA</name>
<evidence type="ECO:0000313" key="3">
    <source>
        <dbReference type="EMBL" id="CAE0267149.1"/>
    </source>
</evidence>
<dbReference type="InterPro" id="IPR050464">
    <property type="entry name" value="Zeta_carotene_desat/Oxidored"/>
</dbReference>
<evidence type="ECO:0000259" key="2">
    <source>
        <dbReference type="Pfam" id="PF01593"/>
    </source>
</evidence>
<keyword evidence="1" id="KW-1133">Transmembrane helix</keyword>
<sequence>MGSQQSDNIIRYIFYVGWFLCFLIYNFCMRPIFFLLHLLLSRDPASRLQNSLQKSGKTKRKVAIVGSGVSGLAAAYALKKGGKHDFTVFEAQEELGGHAYSFEYKGPDGSKRGVDVGFIFGHYFSYAQILEIYNELGIELTESAIDLSVNYHGEKWATDLNGFDVSQEEEREVDRFNRLAGEFKDCPALNLLPFGLYCSLFNFSDKFCEKFVTPSLCTLFISKTGLYRQSARFMLNMFAGPNRFVDLRHGTRTWVVKNGSRNSVQKLAQFLGKENLRVNTPVESVERGDGKVNVVTSDGGSETFDDVILCCHVPQTKKILKGQNWIERLIFNLVRYHPVDGILHTDDSVLPEDKRLHRHFNYWQEKKMDKKTFELTGRMSAIFKHLDDSNPLLYTLCPHRKIEESKILLKSTWYHQVQDIQHLVVTRALVPMIQGLGNVWHGNSWVLWLGHSGAYDAGMAVAAAMGGGYHMRSSEANRIFGESCMDMFGPTFKYSSF</sequence>
<dbReference type="Pfam" id="PF01593">
    <property type="entry name" value="Amino_oxidase"/>
    <property type="match status" value="1"/>
</dbReference>
<proteinExistence type="predicted"/>
<protein>
    <recommendedName>
        <fullName evidence="2">Amine oxidase domain-containing protein</fullName>
    </recommendedName>
</protein>
<dbReference type="PANTHER" id="PTHR42923">
    <property type="entry name" value="PROTOPORPHYRINOGEN OXIDASE"/>
    <property type="match status" value="1"/>
</dbReference>
<dbReference type="EMBL" id="HBIB01045033">
    <property type="protein sequence ID" value="CAE0267149.1"/>
    <property type="molecule type" value="Transcribed_RNA"/>
</dbReference>
<keyword evidence="1" id="KW-0812">Transmembrane</keyword>
<dbReference type="InterPro" id="IPR002937">
    <property type="entry name" value="Amino_oxidase"/>
</dbReference>
<dbReference type="AlphaFoldDB" id="A0A7S3GIG9"/>
<dbReference type="GO" id="GO:0016491">
    <property type="term" value="F:oxidoreductase activity"/>
    <property type="evidence" value="ECO:0007669"/>
    <property type="project" value="InterPro"/>
</dbReference>
<feature type="domain" description="Amine oxidase" evidence="2">
    <location>
        <begin position="69"/>
        <end position="321"/>
    </location>
</feature>